<feature type="region of interest" description="Disordered" evidence="1">
    <location>
        <begin position="1"/>
        <end position="115"/>
    </location>
</feature>
<feature type="compositionally biased region" description="Polar residues" evidence="1">
    <location>
        <begin position="179"/>
        <end position="189"/>
    </location>
</feature>
<feature type="domain" description="AAA+ ATPase" evidence="2">
    <location>
        <begin position="709"/>
        <end position="819"/>
    </location>
</feature>
<dbReference type="InterPro" id="IPR054289">
    <property type="entry name" value="DUF7025"/>
</dbReference>
<dbReference type="SMART" id="SM00382">
    <property type="entry name" value="AAA"/>
    <property type="match status" value="1"/>
</dbReference>
<evidence type="ECO:0000313" key="3">
    <source>
        <dbReference type="EMBL" id="CZR58538.1"/>
    </source>
</evidence>
<dbReference type="GO" id="GO:0005524">
    <property type="term" value="F:ATP binding"/>
    <property type="evidence" value="ECO:0007669"/>
    <property type="project" value="InterPro"/>
</dbReference>
<feature type="compositionally biased region" description="Low complexity" evidence="1">
    <location>
        <begin position="36"/>
        <end position="59"/>
    </location>
</feature>
<dbReference type="InterPro" id="IPR003959">
    <property type="entry name" value="ATPase_AAA_core"/>
</dbReference>
<dbReference type="Pfam" id="PF22942">
    <property type="entry name" value="DUF7025"/>
    <property type="match status" value="1"/>
</dbReference>
<dbReference type="AlphaFoldDB" id="A0A1L7X0J3"/>
<accession>A0A1L7X0J3</accession>
<feature type="compositionally biased region" description="Low complexity" evidence="1">
    <location>
        <begin position="1"/>
        <end position="17"/>
    </location>
</feature>
<evidence type="ECO:0000256" key="1">
    <source>
        <dbReference type="SAM" id="MobiDB-lite"/>
    </source>
</evidence>
<dbReference type="PANTHER" id="PTHR46411:SF4">
    <property type="entry name" value="AAA+ ATPASE DOMAIN-CONTAINING PROTEIN"/>
    <property type="match status" value="1"/>
</dbReference>
<dbReference type="Proteomes" id="UP000184330">
    <property type="component" value="Unassembled WGS sequence"/>
</dbReference>
<feature type="compositionally biased region" description="Low complexity" evidence="1">
    <location>
        <begin position="140"/>
        <end position="151"/>
    </location>
</feature>
<feature type="compositionally biased region" description="Polar residues" evidence="1">
    <location>
        <begin position="85"/>
        <end position="101"/>
    </location>
</feature>
<dbReference type="SUPFAM" id="SSF52540">
    <property type="entry name" value="P-loop containing nucleoside triphosphate hydrolases"/>
    <property type="match status" value="1"/>
</dbReference>
<feature type="compositionally biased region" description="Basic residues" evidence="1">
    <location>
        <begin position="73"/>
        <end position="84"/>
    </location>
</feature>
<proteinExistence type="predicted"/>
<keyword evidence="4" id="KW-1185">Reference proteome</keyword>
<dbReference type="EMBL" id="FJOG01000012">
    <property type="protein sequence ID" value="CZR58538.1"/>
    <property type="molecule type" value="Genomic_DNA"/>
</dbReference>
<gene>
    <name evidence="3" type="ORF">PAC_08430</name>
</gene>
<dbReference type="GO" id="GO:0016887">
    <property type="term" value="F:ATP hydrolysis activity"/>
    <property type="evidence" value="ECO:0007669"/>
    <property type="project" value="InterPro"/>
</dbReference>
<feature type="compositionally biased region" description="Basic and acidic residues" evidence="1">
    <location>
        <begin position="877"/>
        <end position="890"/>
    </location>
</feature>
<feature type="region of interest" description="Disordered" evidence="1">
    <location>
        <begin position="140"/>
        <end position="193"/>
    </location>
</feature>
<dbReference type="PANTHER" id="PTHR46411">
    <property type="entry name" value="FAMILY ATPASE, PUTATIVE-RELATED"/>
    <property type="match status" value="1"/>
</dbReference>
<protein>
    <recommendedName>
        <fullName evidence="2">AAA+ ATPase domain-containing protein</fullName>
    </recommendedName>
</protein>
<sequence>MADAYDGSSDSSQDLDSATPAELSSELNAKGGLNEQTPSTSGISSSISAPQASSLSFSGPSVGIESSPTSGQRRPKPPKPRKSSIHVSLSRSPTQLDNTPEATPPRLFSSVPGEFGIKLGGPPPIFNIIPTREYLETQQPLPEQTTQTDDTISQEVVSQTGPPPEAPHPPTAVPWTTPKDASQADSSSCPAVAPSDLLDITETASTLISTQIIQLPSQGLEEPSDREVACPEEVGSAETSQSGSPNITNQPNRILYRLHCKDFENSKKQFYRYSWEPFAGVQTGQDEDRARRELAVIDVSDVINGNSVRPRSNQLRHNFGTSEDNDPDPFVVGVDFIARTTTTTSIRIHSLHIRAVLEKLILYYPGFNFREKEYFLTQPFEILFLYWDDLQRISEAFSQQEESVLITNPETGSEISIACDQMTCDHLKVLLKGFATFNNLWLLFKPGEIVFTEVRRKLTGFVVMQVNYYSALNSSTPTSSPYPLDCWLLLLWNLVYNDQKLTRQSYTVRIYRYNGEKNISDLSVFPTRFMRDQDAAKKELINRGKRYHRTICDDQRHMKYSGLVVAEKPYLYHGDTIVDHRSYKLAMTDLSYMQTLNLSGAEPQDTRGEPLFGKFNDMKCSLDNPLEQAQYLLLPGYVLGFALGKKQWAIFDMAYVQEVPSEPNPMEYLIIDKTNRDLILAAAGPPREGTALKPWDAEWSADFVEGKGKGKVVLLHGPPGTGKTMTAECVAKYTKRPLVSLSAAYLGTSEGEMDARPVKWLDRAAMWGAIILIDEAEVYLEQRQSKDIARNALTTNGIGLFDEAVMSRIHLSIRYKTPTDEQRRGIWNGLFDKLARDQRSEKKARDENVAKEQEHARGNDFEDDQKAIQSPSVTTEKLAEESMIRAPDPE</sequence>
<evidence type="ECO:0000259" key="2">
    <source>
        <dbReference type="SMART" id="SM00382"/>
    </source>
</evidence>
<dbReference type="InterPro" id="IPR003593">
    <property type="entry name" value="AAA+_ATPase"/>
</dbReference>
<evidence type="ECO:0000313" key="4">
    <source>
        <dbReference type="Proteomes" id="UP000184330"/>
    </source>
</evidence>
<dbReference type="Gene3D" id="3.40.50.300">
    <property type="entry name" value="P-loop containing nucleotide triphosphate hydrolases"/>
    <property type="match status" value="1"/>
</dbReference>
<feature type="region of interest" description="Disordered" evidence="1">
    <location>
        <begin position="838"/>
        <end position="890"/>
    </location>
</feature>
<dbReference type="InterPro" id="IPR027417">
    <property type="entry name" value="P-loop_NTPase"/>
</dbReference>
<organism evidence="3 4">
    <name type="scientific">Phialocephala subalpina</name>
    <dbReference type="NCBI Taxonomy" id="576137"/>
    <lineage>
        <taxon>Eukaryota</taxon>
        <taxon>Fungi</taxon>
        <taxon>Dikarya</taxon>
        <taxon>Ascomycota</taxon>
        <taxon>Pezizomycotina</taxon>
        <taxon>Leotiomycetes</taxon>
        <taxon>Helotiales</taxon>
        <taxon>Mollisiaceae</taxon>
        <taxon>Phialocephala</taxon>
        <taxon>Phialocephala fortinii species complex</taxon>
    </lineage>
</organism>
<dbReference type="Pfam" id="PF00004">
    <property type="entry name" value="AAA"/>
    <property type="match status" value="1"/>
</dbReference>
<feature type="compositionally biased region" description="Basic and acidic residues" evidence="1">
    <location>
        <begin position="838"/>
        <end position="866"/>
    </location>
</feature>
<feature type="compositionally biased region" description="Pro residues" evidence="1">
    <location>
        <begin position="161"/>
        <end position="172"/>
    </location>
</feature>
<dbReference type="OrthoDB" id="10042665at2759"/>
<name>A0A1L7X0J3_9HELO</name>
<reference evidence="3 4" key="1">
    <citation type="submission" date="2016-03" db="EMBL/GenBank/DDBJ databases">
        <authorList>
            <person name="Ploux O."/>
        </authorList>
    </citation>
    <scope>NUCLEOTIDE SEQUENCE [LARGE SCALE GENOMIC DNA]</scope>
    <source>
        <strain evidence="3 4">UAMH 11012</strain>
    </source>
</reference>